<dbReference type="CDD" id="cd16922">
    <property type="entry name" value="HATPase_EvgS-ArcB-TorS-like"/>
    <property type="match status" value="1"/>
</dbReference>
<dbReference type="SMART" id="SM00091">
    <property type="entry name" value="PAS"/>
    <property type="match status" value="3"/>
</dbReference>
<dbReference type="CDD" id="cd00082">
    <property type="entry name" value="HisKA"/>
    <property type="match status" value="1"/>
</dbReference>
<evidence type="ECO:0000313" key="8">
    <source>
        <dbReference type="EMBL" id="GAA3709470.1"/>
    </source>
</evidence>
<dbReference type="InterPro" id="IPR003594">
    <property type="entry name" value="HATPase_dom"/>
</dbReference>
<accession>A0ABP7DXT2</accession>
<dbReference type="InterPro" id="IPR003018">
    <property type="entry name" value="GAF"/>
</dbReference>
<dbReference type="InterPro" id="IPR001610">
    <property type="entry name" value="PAC"/>
</dbReference>
<keyword evidence="4" id="KW-0808">Transferase</keyword>
<dbReference type="SUPFAM" id="SSF55874">
    <property type="entry name" value="ATPase domain of HSP90 chaperone/DNA topoisomerase II/histidine kinase"/>
    <property type="match status" value="1"/>
</dbReference>
<dbReference type="PROSITE" id="PS50113">
    <property type="entry name" value="PAC"/>
    <property type="match status" value="3"/>
</dbReference>
<dbReference type="InterPro" id="IPR029016">
    <property type="entry name" value="GAF-like_dom_sf"/>
</dbReference>
<dbReference type="InterPro" id="IPR005467">
    <property type="entry name" value="His_kinase_dom"/>
</dbReference>
<dbReference type="InterPro" id="IPR000700">
    <property type="entry name" value="PAS-assoc_C"/>
</dbReference>
<dbReference type="Gene3D" id="3.30.450.20">
    <property type="entry name" value="PAS domain"/>
    <property type="match status" value="3"/>
</dbReference>
<dbReference type="InterPro" id="IPR052162">
    <property type="entry name" value="Sensor_kinase/Photoreceptor"/>
</dbReference>
<dbReference type="PANTHER" id="PTHR43304:SF1">
    <property type="entry name" value="PAC DOMAIN-CONTAINING PROTEIN"/>
    <property type="match status" value="1"/>
</dbReference>
<evidence type="ECO:0000256" key="5">
    <source>
        <dbReference type="ARBA" id="ARBA00022777"/>
    </source>
</evidence>
<feature type="domain" description="Histidine kinase" evidence="6">
    <location>
        <begin position="724"/>
        <end position="944"/>
    </location>
</feature>
<dbReference type="InterPro" id="IPR000014">
    <property type="entry name" value="PAS"/>
</dbReference>
<dbReference type="SUPFAM" id="SSF47384">
    <property type="entry name" value="Homodimeric domain of signal transducing histidine kinase"/>
    <property type="match status" value="1"/>
</dbReference>
<dbReference type="RefSeq" id="WP_344963991.1">
    <property type="nucleotide sequence ID" value="NZ_BAABDS010000026.1"/>
</dbReference>
<dbReference type="PANTHER" id="PTHR43304">
    <property type="entry name" value="PHYTOCHROME-LIKE PROTEIN CPH1"/>
    <property type="match status" value="1"/>
</dbReference>
<dbReference type="Gene3D" id="3.30.450.40">
    <property type="match status" value="2"/>
</dbReference>
<dbReference type="InterPro" id="IPR013655">
    <property type="entry name" value="PAS_fold_3"/>
</dbReference>
<evidence type="ECO:0000259" key="7">
    <source>
        <dbReference type="PROSITE" id="PS50113"/>
    </source>
</evidence>
<dbReference type="InterPro" id="IPR036097">
    <property type="entry name" value="HisK_dim/P_sf"/>
</dbReference>
<feature type="domain" description="PAC" evidence="7">
    <location>
        <begin position="669"/>
        <end position="720"/>
    </location>
</feature>
<name>A0ABP7DXT2_9GAMM</name>
<gene>
    <name evidence="8" type="ORF">GCM10022421_15760</name>
</gene>
<dbReference type="Pfam" id="PF01590">
    <property type="entry name" value="GAF"/>
    <property type="match status" value="2"/>
</dbReference>
<dbReference type="SMART" id="SM00065">
    <property type="entry name" value="GAF"/>
    <property type="match status" value="2"/>
</dbReference>
<dbReference type="Pfam" id="PF00512">
    <property type="entry name" value="HisKA"/>
    <property type="match status" value="1"/>
</dbReference>
<dbReference type="SMART" id="SM00086">
    <property type="entry name" value="PAC"/>
    <property type="match status" value="3"/>
</dbReference>
<dbReference type="CDD" id="cd00130">
    <property type="entry name" value="PAS"/>
    <property type="match status" value="3"/>
</dbReference>
<comment type="caution">
    <text evidence="8">The sequence shown here is derived from an EMBL/GenBank/DDBJ whole genome shotgun (WGS) entry which is preliminary data.</text>
</comment>
<evidence type="ECO:0000259" key="6">
    <source>
        <dbReference type="PROSITE" id="PS50109"/>
    </source>
</evidence>
<comment type="catalytic activity">
    <reaction evidence="1">
        <text>ATP + protein L-histidine = ADP + protein N-phospho-L-histidine.</text>
        <dbReference type="EC" id="2.7.13.3"/>
    </reaction>
</comment>
<protein>
    <recommendedName>
        <fullName evidence="2">histidine kinase</fullName>
        <ecNumber evidence="2">2.7.13.3</ecNumber>
    </recommendedName>
</protein>
<dbReference type="InterPro" id="IPR035965">
    <property type="entry name" value="PAS-like_dom_sf"/>
</dbReference>
<dbReference type="InterPro" id="IPR004358">
    <property type="entry name" value="Sig_transdc_His_kin-like_C"/>
</dbReference>
<dbReference type="NCBIfam" id="TIGR00229">
    <property type="entry name" value="sensory_box"/>
    <property type="match status" value="2"/>
</dbReference>
<evidence type="ECO:0000256" key="3">
    <source>
        <dbReference type="ARBA" id="ARBA00022553"/>
    </source>
</evidence>
<sequence>MIIPSVPTDEWQRLQALMATGLLDSPPEARFDRLARIAQSSFGVDIALVSLVDSERQWFKSAQGLGDVCETGREISFCGHAILDSGLLVVEDAHLDPRFFDNPLVLQPPHIRFYAGAPLHTSGGYRIGTLCIIDSKPRAFGAAESELLRIMADSVEEQINQSQLTELRRSLKESESRAQLVIEGANIGVWQCDMQTGSCEFNERWADMLGYRLAELGPLTIDIWKSRVHPDDVACAMVAMERHLAGNAPVYEGKFRMKHKAGHWVWLQSRGRLFSRDDDGQPLMMYGTHADITAERETLAQLERKNRALQLLNRIAFELDGSLDQQITQALALGCDYLQLELGIVSEILGEVYAVRWVAAPPEAEVAPGLHFVLEQTYCHLLLQQPGVLAIQHMGHSSFQQAECYRQLGLESYIAIRLLVDGQLFGTLNFSAVAPREWPFDDTDRMFIGLLAHWLGDMLGKRAQQERLDKLVEQTPGMLYQYRLWPNGHSAFPYSSSGIEQIYRVSPEAVKENADVVFERIYAPDLEQVSASIQASERHLAIWHTQYRVVQQDGSLRWVEGRARPERLDDGSTIWHGYLTDIQHEKQAELALADSEQRLRGLFELSSIGISLNDFSTGAFIDVNRALLAAIGYDKASLLRLDFRELTPAEYKARDRQALVELKLDGRYAPYEKEYIRRDGSRFPVRQQGMLIRDAAGRTLLWSLVEDISALKQVEQMQKEFVATVSHELRTPLTSITGSLGLLNQGVLGDLPAKAGQMVRVAHNNSKRLNLLINDLLDMEKLVAGKMPFCLQACDLAELVHEAVEMNRPLGKERGVRLEMGTMAAGARVQADRDRLLQALFNLQSNAIKFSPEQGRVLISTEWQGTDRLRILVRDQGEGIPESFRARIFQKFAQADSSDTRKKGGTGLGLAITRELLERMGGSVDFESTPGQGSCFWLEIPAAE</sequence>
<dbReference type="Gene3D" id="1.10.287.130">
    <property type="match status" value="1"/>
</dbReference>
<evidence type="ECO:0000256" key="4">
    <source>
        <dbReference type="ARBA" id="ARBA00022679"/>
    </source>
</evidence>
<evidence type="ECO:0000256" key="1">
    <source>
        <dbReference type="ARBA" id="ARBA00000085"/>
    </source>
</evidence>
<evidence type="ECO:0000313" key="9">
    <source>
        <dbReference type="Proteomes" id="UP001501479"/>
    </source>
</evidence>
<reference evidence="9" key="1">
    <citation type="journal article" date="2019" name="Int. J. Syst. Evol. Microbiol.">
        <title>The Global Catalogue of Microorganisms (GCM) 10K type strain sequencing project: providing services to taxonomists for standard genome sequencing and annotation.</title>
        <authorList>
            <consortium name="The Broad Institute Genomics Platform"/>
            <consortium name="The Broad Institute Genome Sequencing Center for Infectious Disease"/>
            <person name="Wu L."/>
            <person name="Ma J."/>
        </authorList>
    </citation>
    <scope>NUCLEOTIDE SEQUENCE [LARGE SCALE GENOMIC DNA]</scope>
    <source>
        <strain evidence="9">JCM 17329</strain>
    </source>
</reference>
<dbReference type="PRINTS" id="PR00344">
    <property type="entry name" value="BCTRLSENSOR"/>
</dbReference>
<dbReference type="InterPro" id="IPR003661">
    <property type="entry name" value="HisK_dim/P_dom"/>
</dbReference>
<dbReference type="PROSITE" id="PS50109">
    <property type="entry name" value="HIS_KIN"/>
    <property type="match status" value="1"/>
</dbReference>
<dbReference type="EC" id="2.7.13.3" evidence="2"/>
<dbReference type="SUPFAM" id="SSF55781">
    <property type="entry name" value="GAF domain-like"/>
    <property type="match status" value="2"/>
</dbReference>
<keyword evidence="3" id="KW-0597">Phosphoprotein</keyword>
<keyword evidence="5" id="KW-0418">Kinase</keyword>
<dbReference type="Pfam" id="PF08447">
    <property type="entry name" value="PAS_3"/>
    <property type="match status" value="2"/>
</dbReference>
<dbReference type="EMBL" id="BAABDS010000026">
    <property type="protein sequence ID" value="GAA3709470.1"/>
    <property type="molecule type" value="Genomic_DNA"/>
</dbReference>
<organism evidence="8 9">
    <name type="scientific">Oceanisphaera sediminis</name>
    <dbReference type="NCBI Taxonomy" id="981381"/>
    <lineage>
        <taxon>Bacteria</taxon>
        <taxon>Pseudomonadati</taxon>
        <taxon>Pseudomonadota</taxon>
        <taxon>Gammaproteobacteria</taxon>
        <taxon>Aeromonadales</taxon>
        <taxon>Aeromonadaceae</taxon>
        <taxon>Oceanisphaera</taxon>
    </lineage>
</organism>
<feature type="domain" description="PAC" evidence="7">
    <location>
        <begin position="251"/>
        <end position="304"/>
    </location>
</feature>
<dbReference type="Pfam" id="PF02518">
    <property type="entry name" value="HATPase_c"/>
    <property type="match status" value="1"/>
</dbReference>
<evidence type="ECO:0000256" key="2">
    <source>
        <dbReference type="ARBA" id="ARBA00012438"/>
    </source>
</evidence>
<dbReference type="Gene3D" id="3.30.565.10">
    <property type="entry name" value="Histidine kinase-like ATPase, C-terminal domain"/>
    <property type="match status" value="1"/>
</dbReference>
<dbReference type="SMART" id="SM00388">
    <property type="entry name" value="HisKA"/>
    <property type="match status" value="1"/>
</dbReference>
<dbReference type="InterPro" id="IPR036890">
    <property type="entry name" value="HATPase_C_sf"/>
</dbReference>
<keyword evidence="9" id="KW-1185">Reference proteome</keyword>
<dbReference type="SMART" id="SM00387">
    <property type="entry name" value="HATPase_c"/>
    <property type="match status" value="1"/>
</dbReference>
<dbReference type="Proteomes" id="UP001501479">
    <property type="component" value="Unassembled WGS sequence"/>
</dbReference>
<dbReference type="SUPFAM" id="SSF55785">
    <property type="entry name" value="PYP-like sensor domain (PAS domain)"/>
    <property type="match status" value="3"/>
</dbReference>
<proteinExistence type="predicted"/>
<dbReference type="Pfam" id="PF13426">
    <property type="entry name" value="PAS_9"/>
    <property type="match status" value="1"/>
</dbReference>
<feature type="domain" description="PAC" evidence="7">
    <location>
        <begin position="543"/>
        <end position="594"/>
    </location>
</feature>